<feature type="domain" description="PPM-type phosphatase" evidence="1">
    <location>
        <begin position="2"/>
        <end position="220"/>
    </location>
</feature>
<dbReference type="SMART" id="SM00332">
    <property type="entry name" value="PP2Cc"/>
    <property type="match status" value="1"/>
</dbReference>
<dbReference type="PROSITE" id="PS50817">
    <property type="entry name" value="INTEIN_N_TER"/>
    <property type="match status" value="1"/>
</dbReference>
<evidence type="ECO:0000259" key="1">
    <source>
        <dbReference type="PROSITE" id="PS51746"/>
    </source>
</evidence>
<dbReference type="SMART" id="SM00331">
    <property type="entry name" value="PP2C_SIG"/>
    <property type="match status" value="1"/>
</dbReference>
<protein>
    <submittedName>
        <fullName evidence="2">Protein serine/threonine phosphatase</fullName>
        <ecNumber evidence="2">3.1.3.16</ecNumber>
    </submittedName>
</protein>
<keyword evidence="2" id="KW-0378">Hydrolase</keyword>
<dbReference type="SUPFAM" id="SSF81606">
    <property type="entry name" value="PP2C-like"/>
    <property type="match status" value="1"/>
</dbReference>
<dbReference type="Pfam" id="PF13672">
    <property type="entry name" value="PP2C_2"/>
    <property type="match status" value="1"/>
</dbReference>
<dbReference type="EMBL" id="CYZH01000007">
    <property type="protein sequence ID" value="CUO23326.1"/>
    <property type="molecule type" value="Genomic_DNA"/>
</dbReference>
<dbReference type="PROSITE" id="PS51746">
    <property type="entry name" value="PPM_2"/>
    <property type="match status" value="1"/>
</dbReference>
<dbReference type="InterPro" id="IPR001932">
    <property type="entry name" value="PPM-type_phosphatase-like_dom"/>
</dbReference>
<dbReference type="GO" id="GO:0004722">
    <property type="term" value="F:protein serine/threonine phosphatase activity"/>
    <property type="evidence" value="ECO:0007669"/>
    <property type="project" value="UniProtKB-EC"/>
</dbReference>
<organism evidence="2 3">
    <name type="scientific">Bacteroides finegoldii</name>
    <dbReference type="NCBI Taxonomy" id="338188"/>
    <lineage>
        <taxon>Bacteria</taxon>
        <taxon>Pseudomonadati</taxon>
        <taxon>Bacteroidota</taxon>
        <taxon>Bacteroidia</taxon>
        <taxon>Bacteroidales</taxon>
        <taxon>Bacteroidaceae</taxon>
        <taxon>Bacteroides</taxon>
    </lineage>
</organism>
<proteinExistence type="predicted"/>
<dbReference type="STRING" id="338188.ERS852397_01613"/>
<dbReference type="EC" id="3.1.3.16" evidence="2"/>
<accession>A0A174DH45</accession>
<evidence type="ECO:0000313" key="3">
    <source>
        <dbReference type="Proteomes" id="UP000095517"/>
    </source>
</evidence>
<dbReference type="AlphaFoldDB" id="A0A174DH45"/>
<name>A0A174DH45_9BACE</name>
<evidence type="ECO:0000313" key="2">
    <source>
        <dbReference type="EMBL" id="CUO23326.1"/>
    </source>
</evidence>
<dbReference type="InterPro" id="IPR006141">
    <property type="entry name" value="Intein_N"/>
</dbReference>
<dbReference type="Gene3D" id="3.60.40.10">
    <property type="entry name" value="PPM-type phosphatase domain"/>
    <property type="match status" value="1"/>
</dbReference>
<gene>
    <name evidence="2" type="ORF">ERS852397_01613</name>
</gene>
<dbReference type="GO" id="GO:0016539">
    <property type="term" value="P:intein-mediated protein splicing"/>
    <property type="evidence" value="ECO:0007669"/>
    <property type="project" value="InterPro"/>
</dbReference>
<dbReference type="Proteomes" id="UP000095517">
    <property type="component" value="Unassembled WGS sequence"/>
</dbReference>
<reference evidence="2 3" key="1">
    <citation type="submission" date="2015-09" db="EMBL/GenBank/DDBJ databases">
        <authorList>
            <consortium name="Pathogen Informatics"/>
        </authorList>
    </citation>
    <scope>NUCLEOTIDE SEQUENCE [LARGE SCALE GENOMIC DNA]</scope>
    <source>
        <strain evidence="2 3">2789STDY5608840</strain>
    </source>
</reference>
<dbReference type="RefSeq" id="WP_055278860.1">
    <property type="nucleotide sequence ID" value="NZ_CABIXA010000007.1"/>
</dbReference>
<sequence length="221" mass="24744">MIIIEYTNIGRRAQNQDFVLSKKIGGSKALYIVADGMGGYSDGSIAAKIAAEEIANFIIQGKSIPESVLNANAELNRAIRERGVSKMGCCFAGIEVDGYIGNIFWIGDCRVYQFRNGQQIYVTQDHTMIAEMEKHGKVTYSQRERYGHIVSRGFMGSTEDTAEEHKILLLPGDEIMLCSDGLHKTMPIDVLLEMIHLGTLDLKDRNENFDDNHSFIYIKVD</sequence>
<dbReference type="InterPro" id="IPR036457">
    <property type="entry name" value="PPM-type-like_dom_sf"/>
</dbReference>